<evidence type="ECO:0000313" key="3">
    <source>
        <dbReference type="Proteomes" id="UP001055117"/>
    </source>
</evidence>
<dbReference type="EMBL" id="BPQG01000024">
    <property type="protein sequence ID" value="GJD43801.1"/>
    <property type="molecule type" value="Genomic_DNA"/>
</dbReference>
<keyword evidence="3" id="KW-1185">Reference proteome</keyword>
<gene>
    <name evidence="2" type="ORF">AFCDBAGC_1657</name>
</gene>
<protein>
    <submittedName>
        <fullName evidence="2">Uncharacterized protein</fullName>
    </submittedName>
</protein>
<accession>A0ABQ4QEX1</accession>
<proteinExistence type="predicted"/>
<comment type="caution">
    <text evidence="2">The sequence shown here is derived from an EMBL/GenBank/DDBJ whole genome shotgun (WGS) entry which is preliminary data.</text>
</comment>
<organism evidence="2 3">
    <name type="scientific">Methylobacterium cerastii</name>
    <dbReference type="NCBI Taxonomy" id="932741"/>
    <lineage>
        <taxon>Bacteria</taxon>
        <taxon>Pseudomonadati</taxon>
        <taxon>Pseudomonadota</taxon>
        <taxon>Alphaproteobacteria</taxon>
        <taxon>Hyphomicrobiales</taxon>
        <taxon>Methylobacteriaceae</taxon>
        <taxon>Methylobacterium</taxon>
    </lineage>
</organism>
<feature type="region of interest" description="Disordered" evidence="1">
    <location>
        <begin position="89"/>
        <end position="144"/>
    </location>
</feature>
<evidence type="ECO:0000313" key="2">
    <source>
        <dbReference type="EMBL" id="GJD43801.1"/>
    </source>
</evidence>
<reference evidence="2 3" key="1">
    <citation type="journal article" date="2021" name="Front. Microbiol.">
        <title>Comprehensive Comparative Genomics and Phenotyping of Methylobacterium Species.</title>
        <authorList>
            <person name="Alessa O."/>
            <person name="Ogura Y."/>
            <person name="Fujitani Y."/>
            <person name="Takami H."/>
            <person name="Hayashi T."/>
            <person name="Sahin N."/>
            <person name="Tani A."/>
        </authorList>
    </citation>
    <scope>NUCLEOTIDE SEQUENCE [LARGE SCALE GENOMIC DNA]</scope>
    <source>
        <strain evidence="2 3">DSM 23679</strain>
    </source>
</reference>
<dbReference type="Proteomes" id="UP001055117">
    <property type="component" value="Unassembled WGS sequence"/>
</dbReference>
<name>A0ABQ4QEX1_9HYPH</name>
<evidence type="ECO:0000256" key="1">
    <source>
        <dbReference type="SAM" id="MobiDB-lite"/>
    </source>
</evidence>
<sequence length="157" mass="16372">MEHVKSTILTTAALVTGLITAAHVLHPRDPAFETRRGHSVVATAEAATAWNDPPARTAPVVEAALVRPASFTLLPIAMTASLSSVEDQAEARPVRKAEHVHARRPIASTPRSQPATARVAEQAATPVASTAQPGRAAQGDPIGDLMKALGLNRDSEG</sequence>
<feature type="compositionally biased region" description="Basic and acidic residues" evidence="1">
    <location>
        <begin position="89"/>
        <end position="100"/>
    </location>
</feature>